<dbReference type="AlphaFoldDB" id="A0A4P6G5N5"/>
<reference evidence="2 3" key="1">
    <citation type="submission" date="2017-11" db="EMBL/GenBank/DDBJ databases">
        <title>Genome sequence of Pseudomonas arsenicoxydans ACM1.</title>
        <authorList>
            <person name="Nascimento F.X."/>
        </authorList>
    </citation>
    <scope>NUCLEOTIDE SEQUENCE [LARGE SCALE GENOMIC DNA]</scope>
    <source>
        <strain evidence="2 3">ACM1</strain>
    </source>
</reference>
<sequence length="153" mass="16221">MLRVGMHPVTLCVTLAQDSSLVSTAERRASPAAFPRGAWERSTATASRAGSLPPKACRRAAFALHHSSGRALARLPLLILILILICRVGRPNAGSAQWATRHGCRVSRPRPWMADGGGPTEQDRSEGMPSLGEAPDVRGASVWLLGALPSDPL</sequence>
<keyword evidence="3" id="KW-1185">Reference proteome</keyword>
<proteinExistence type="predicted"/>
<dbReference type="EMBL" id="CP024767">
    <property type="protein sequence ID" value="QAY85526.1"/>
    <property type="molecule type" value="Genomic_DNA"/>
</dbReference>
<accession>A0A4P6G5N5</accession>
<dbReference type="Proteomes" id="UP000291121">
    <property type="component" value="Chromosome"/>
</dbReference>
<evidence type="ECO:0000313" key="3">
    <source>
        <dbReference type="Proteomes" id="UP000291121"/>
    </source>
</evidence>
<evidence type="ECO:0000256" key="1">
    <source>
        <dbReference type="SAM" id="MobiDB-lite"/>
    </source>
</evidence>
<name>A0A4P6G5N5_9PSED</name>
<protein>
    <submittedName>
        <fullName evidence="2">Uncharacterized protein</fullName>
    </submittedName>
</protein>
<gene>
    <name evidence="2" type="ORF">CUN61_16700</name>
</gene>
<organism evidence="2 3">
    <name type="scientific">Pseudomonas arsenicoxydans</name>
    <dbReference type="NCBI Taxonomy" id="702115"/>
    <lineage>
        <taxon>Bacteria</taxon>
        <taxon>Pseudomonadati</taxon>
        <taxon>Pseudomonadota</taxon>
        <taxon>Gammaproteobacteria</taxon>
        <taxon>Pseudomonadales</taxon>
        <taxon>Pseudomonadaceae</taxon>
        <taxon>Pseudomonas</taxon>
    </lineage>
</organism>
<evidence type="ECO:0000313" key="2">
    <source>
        <dbReference type="EMBL" id="QAY85526.1"/>
    </source>
</evidence>
<feature type="region of interest" description="Disordered" evidence="1">
    <location>
        <begin position="109"/>
        <end position="135"/>
    </location>
</feature>